<dbReference type="EMBL" id="CP005290">
    <property type="protein sequence ID" value="AGK61672.1"/>
    <property type="molecule type" value="Genomic_DNA"/>
</dbReference>
<dbReference type="KEGG" id="ast:Asulf_01700"/>
<dbReference type="RefSeq" id="WP_015591270.1">
    <property type="nucleotide sequence ID" value="NC_021169.1"/>
</dbReference>
<evidence type="ECO:0000313" key="3">
    <source>
        <dbReference type="EMBL" id="AGK61672.1"/>
    </source>
</evidence>
<dbReference type="InterPro" id="IPR040803">
    <property type="entry name" value="MfnD_preATP-grasp"/>
</dbReference>
<dbReference type="Gene3D" id="3.40.50.11770">
    <property type="match status" value="1"/>
</dbReference>
<dbReference type="PIRSF" id="PIRSF016766">
    <property type="entry name" value="UCP016766_ATPgrasp"/>
    <property type="match status" value="1"/>
</dbReference>
<dbReference type="Proteomes" id="UP000013307">
    <property type="component" value="Chromosome"/>
</dbReference>
<dbReference type="OrthoDB" id="133985at2157"/>
<protein>
    <submittedName>
        <fullName evidence="3">Putative ATP-utilizing enzyme (ATP-grasp superfamily)</fullName>
    </submittedName>
</protein>
<keyword evidence="4" id="KW-1185">Reference proteome</keyword>
<dbReference type="eggNOG" id="arCOG01592">
    <property type="taxonomic scope" value="Archaea"/>
</dbReference>
<dbReference type="HOGENOM" id="CLU_059501_1_1_2"/>
<dbReference type="Gene3D" id="3.30.470.20">
    <property type="entry name" value="ATP-grasp fold, B domain"/>
    <property type="match status" value="1"/>
</dbReference>
<organism evidence="3 4">
    <name type="scientific">Archaeoglobus sulfaticallidus PM70-1</name>
    <dbReference type="NCBI Taxonomy" id="387631"/>
    <lineage>
        <taxon>Archaea</taxon>
        <taxon>Methanobacteriati</taxon>
        <taxon>Methanobacteriota</taxon>
        <taxon>Archaeoglobi</taxon>
        <taxon>Archaeoglobales</taxon>
        <taxon>Archaeoglobaceae</taxon>
        <taxon>Archaeoglobus</taxon>
    </lineage>
</organism>
<dbReference type="GO" id="GO:0046872">
    <property type="term" value="F:metal ion binding"/>
    <property type="evidence" value="ECO:0007669"/>
    <property type="project" value="InterPro"/>
</dbReference>
<dbReference type="Pfam" id="PF02655">
    <property type="entry name" value="ATP-grasp_3"/>
    <property type="match status" value="1"/>
</dbReference>
<accession>N0BH89</accession>
<evidence type="ECO:0000259" key="2">
    <source>
        <dbReference type="PROSITE" id="PS50975"/>
    </source>
</evidence>
<reference evidence="3 4" key="1">
    <citation type="journal article" date="2013" name="Genome Announc.">
        <title>Complete Genome Sequence of the Thermophilic and Facultatively Chemolithoautotrophic Sulfate Reducer Archaeoglobus sulfaticallidus Strain PM70-1T.</title>
        <authorList>
            <person name="Stokke R."/>
            <person name="Hocking W.P."/>
            <person name="Steinsbu B.O."/>
            <person name="Steen I.H."/>
        </authorList>
    </citation>
    <scope>NUCLEOTIDE SEQUENCE [LARGE SCALE GENOMIC DNA]</scope>
    <source>
        <strain evidence="3">PM70-1</strain>
    </source>
</reference>
<dbReference type="PROSITE" id="PS50975">
    <property type="entry name" value="ATP_GRASP"/>
    <property type="match status" value="1"/>
</dbReference>
<dbReference type="STRING" id="387631.Asulf_01700"/>
<gene>
    <name evidence="3" type="ORF">Asulf_01700</name>
</gene>
<dbReference type="InterPro" id="IPR003806">
    <property type="entry name" value="ATP-grasp_PylC-type"/>
</dbReference>
<dbReference type="InterPro" id="IPR024710">
    <property type="entry name" value="MfnD"/>
</dbReference>
<dbReference type="Pfam" id="PF18301">
    <property type="entry name" value="preATP-grasp_3"/>
    <property type="match status" value="1"/>
</dbReference>
<dbReference type="GeneID" id="15393335"/>
<name>N0BH89_9EURY</name>
<sequence length="325" mass="35743">MDVFLFEYISCGGEAEEDIVVEGLSMFKSLYTGFTKFSNVLSFVNPEYSLSTMYNIPPVRNFEEDFRECCENADYALIIAPEDEGILETLTKIAEKRCENLGSSSKAIAITSSKWLTYLRLKDRVNMPLTSKEPLDVSYVIKPERSCGGAGIDFGSGTVPDGFVAQEFVEGKNLSVSFIVGDEITPLSVNSQLLDHFKYSGALVPANIGKKEEKMVVEEATEAVGCIKGLHGYVGVDVVLSDSPYIIEINARLTTPSIAFEQVYGFNLAELIYKNHAEGHLTFRSKARRVCSISKVNGVRESAMAYHKETSLVVEEVDLSVGRGG</sequence>
<proteinExistence type="predicted"/>
<evidence type="ECO:0000313" key="4">
    <source>
        <dbReference type="Proteomes" id="UP000013307"/>
    </source>
</evidence>
<dbReference type="SUPFAM" id="SSF56059">
    <property type="entry name" value="Glutathione synthetase ATP-binding domain-like"/>
    <property type="match status" value="1"/>
</dbReference>
<dbReference type="InterPro" id="IPR011761">
    <property type="entry name" value="ATP-grasp"/>
</dbReference>
<keyword evidence="1" id="KW-0067">ATP-binding</keyword>
<evidence type="ECO:0000256" key="1">
    <source>
        <dbReference type="PROSITE-ProRule" id="PRU00409"/>
    </source>
</evidence>
<keyword evidence="1" id="KW-0547">Nucleotide-binding</keyword>
<dbReference type="AlphaFoldDB" id="N0BH89"/>
<dbReference type="GO" id="GO:0005524">
    <property type="term" value="F:ATP binding"/>
    <property type="evidence" value="ECO:0007669"/>
    <property type="project" value="UniProtKB-UniRule"/>
</dbReference>
<feature type="domain" description="ATP-grasp" evidence="2">
    <location>
        <begin position="95"/>
        <end position="277"/>
    </location>
</feature>
<dbReference type="Gene3D" id="2.30.36.100">
    <property type="match status" value="1"/>
</dbReference>